<protein>
    <recommendedName>
        <fullName evidence="14">Protein kinase domain-containing protein</fullName>
    </recommendedName>
</protein>
<comment type="subcellular location">
    <subcellularLocation>
        <location evidence="1">Membrane</location>
        <topology evidence="1">Single-pass type I membrane protein</topology>
    </subcellularLocation>
</comment>
<name>A0AA88D752_FICCA</name>
<evidence type="ECO:0000256" key="2">
    <source>
        <dbReference type="ARBA" id="ARBA00022527"/>
    </source>
</evidence>
<dbReference type="PROSITE" id="PS01187">
    <property type="entry name" value="EGF_CA"/>
    <property type="match status" value="1"/>
</dbReference>
<keyword evidence="8" id="KW-0067">ATP-binding</keyword>
<dbReference type="CDD" id="cd00054">
    <property type="entry name" value="EGF_CA"/>
    <property type="match status" value="1"/>
</dbReference>
<evidence type="ECO:0000256" key="1">
    <source>
        <dbReference type="ARBA" id="ARBA00004479"/>
    </source>
</evidence>
<dbReference type="GO" id="GO:0005886">
    <property type="term" value="C:plasma membrane"/>
    <property type="evidence" value="ECO:0007669"/>
    <property type="project" value="TreeGrafter"/>
</dbReference>
<dbReference type="Proteomes" id="UP001187192">
    <property type="component" value="Unassembled WGS sequence"/>
</dbReference>
<dbReference type="Gene3D" id="3.30.200.20">
    <property type="entry name" value="Phosphorylase Kinase, domain 1"/>
    <property type="match status" value="1"/>
</dbReference>
<dbReference type="EMBL" id="BTGU01001769">
    <property type="protein sequence ID" value="GMN29049.1"/>
    <property type="molecule type" value="Genomic_DNA"/>
</dbReference>
<keyword evidence="7" id="KW-0418">Kinase</keyword>
<dbReference type="InterPro" id="IPR025287">
    <property type="entry name" value="WAK_GUB"/>
</dbReference>
<keyword evidence="11" id="KW-1015">Disulfide bond</keyword>
<keyword evidence="3" id="KW-0808">Transferase</keyword>
<dbReference type="Gene3D" id="2.10.25.10">
    <property type="entry name" value="Laminin"/>
    <property type="match status" value="1"/>
</dbReference>
<dbReference type="GO" id="GO:0005509">
    <property type="term" value="F:calcium ion binding"/>
    <property type="evidence" value="ECO:0007669"/>
    <property type="project" value="InterPro"/>
</dbReference>
<dbReference type="Pfam" id="PF08488">
    <property type="entry name" value="WAK"/>
    <property type="match status" value="1"/>
</dbReference>
<evidence type="ECO:0000256" key="3">
    <source>
        <dbReference type="ARBA" id="ARBA00022679"/>
    </source>
</evidence>
<gene>
    <name evidence="15" type="ORF">TIFTF001_041260</name>
</gene>
<evidence type="ECO:0000313" key="16">
    <source>
        <dbReference type="Proteomes" id="UP001187192"/>
    </source>
</evidence>
<feature type="transmembrane region" description="Helical" evidence="13">
    <location>
        <begin position="339"/>
        <end position="364"/>
    </location>
</feature>
<evidence type="ECO:0000256" key="13">
    <source>
        <dbReference type="SAM" id="Phobius"/>
    </source>
</evidence>
<feature type="non-terminal residue" evidence="15">
    <location>
        <position position="472"/>
    </location>
</feature>
<evidence type="ECO:0000256" key="10">
    <source>
        <dbReference type="ARBA" id="ARBA00023136"/>
    </source>
</evidence>
<proteinExistence type="predicted"/>
<evidence type="ECO:0000256" key="11">
    <source>
        <dbReference type="ARBA" id="ARBA00023157"/>
    </source>
</evidence>
<feature type="domain" description="Protein kinase" evidence="14">
    <location>
        <begin position="414"/>
        <end position="472"/>
    </location>
</feature>
<reference evidence="15" key="1">
    <citation type="submission" date="2023-07" db="EMBL/GenBank/DDBJ databases">
        <title>draft genome sequence of fig (Ficus carica).</title>
        <authorList>
            <person name="Takahashi T."/>
            <person name="Nishimura K."/>
        </authorList>
    </citation>
    <scope>NUCLEOTIDE SEQUENCE</scope>
</reference>
<dbReference type="AlphaFoldDB" id="A0AA88D752"/>
<evidence type="ECO:0000256" key="7">
    <source>
        <dbReference type="ARBA" id="ARBA00022777"/>
    </source>
</evidence>
<dbReference type="GO" id="GO:0004674">
    <property type="term" value="F:protein serine/threonine kinase activity"/>
    <property type="evidence" value="ECO:0007669"/>
    <property type="project" value="UniProtKB-KW"/>
</dbReference>
<dbReference type="SUPFAM" id="SSF57196">
    <property type="entry name" value="EGF/Laminin"/>
    <property type="match status" value="1"/>
</dbReference>
<dbReference type="InterPro" id="IPR000719">
    <property type="entry name" value="Prot_kinase_dom"/>
</dbReference>
<keyword evidence="16" id="KW-1185">Reference proteome</keyword>
<comment type="caution">
    <text evidence="15">The sequence shown here is derived from an EMBL/GenBank/DDBJ whole genome shotgun (WGS) entry which is preliminary data.</text>
</comment>
<dbReference type="SUPFAM" id="SSF56112">
    <property type="entry name" value="Protein kinase-like (PK-like)"/>
    <property type="match status" value="1"/>
</dbReference>
<keyword evidence="10 13" id="KW-0472">Membrane</keyword>
<accession>A0AA88D752</accession>
<dbReference type="InterPro" id="IPR013695">
    <property type="entry name" value="WAK"/>
</dbReference>
<dbReference type="GO" id="GO:0030247">
    <property type="term" value="F:polysaccharide binding"/>
    <property type="evidence" value="ECO:0007669"/>
    <property type="project" value="InterPro"/>
</dbReference>
<evidence type="ECO:0000259" key="14">
    <source>
        <dbReference type="PROSITE" id="PS50011"/>
    </source>
</evidence>
<organism evidence="15 16">
    <name type="scientific">Ficus carica</name>
    <name type="common">Common fig</name>
    <dbReference type="NCBI Taxonomy" id="3494"/>
    <lineage>
        <taxon>Eukaryota</taxon>
        <taxon>Viridiplantae</taxon>
        <taxon>Streptophyta</taxon>
        <taxon>Embryophyta</taxon>
        <taxon>Tracheophyta</taxon>
        <taxon>Spermatophyta</taxon>
        <taxon>Magnoliopsida</taxon>
        <taxon>eudicotyledons</taxon>
        <taxon>Gunneridae</taxon>
        <taxon>Pentapetalae</taxon>
        <taxon>rosids</taxon>
        <taxon>fabids</taxon>
        <taxon>Rosales</taxon>
        <taxon>Moraceae</taxon>
        <taxon>Ficeae</taxon>
        <taxon>Ficus</taxon>
    </lineage>
</organism>
<sequence>MLGITQATSASGALLNVSIAKDNCEAQCGNVKIPFPFGIGSDCSLDKWFEIACNKSTTPHRPFLKHAQWEVLNISDSYMKPYGQQDQQLQVNYPISFFNCTNKLETQKTLNLTGMPFTFTSGNIFVGVSCGVLAKIDSSSGNKYSQTGCTSICSSNDNKTTSNQILCNGINCCETSISDNQVDNFEILFDDSTITATEQNQYESNKECKFAFMVDSDYWYNYKNHSTNIMGIRNMDYVPLNLSWYLNYTDIDLFKTDMSYGKVPFHSCTRVNYAYTSAYGRYWQPQLQCYCSGLRGNPYLVGGCSQDVNECDEYSDWCGGGATCVNTHGDYHCSYKHKFILIGVGSALGALFLLFGIWGLYKFIKRRKDIKRKKKFFKRNGGLLLQQQISSNEGTVEKTKLFNSNELQKATANFSIDRILGQGGQGTVYKGMLEDGKIVAIKKSKVVDEAQLSEFINEVVILSQINHRNVVQ</sequence>
<evidence type="ECO:0000256" key="12">
    <source>
        <dbReference type="ARBA" id="ARBA00023180"/>
    </source>
</evidence>
<dbReference type="GO" id="GO:0005524">
    <property type="term" value="F:ATP binding"/>
    <property type="evidence" value="ECO:0007669"/>
    <property type="project" value="UniProtKB-KW"/>
</dbReference>
<evidence type="ECO:0000256" key="8">
    <source>
        <dbReference type="ARBA" id="ARBA00022840"/>
    </source>
</evidence>
<keyword evidence="4 13" id="KW-0812">Transmembrane</keyword>
<dbReference type="Pfam" id="PF00069">
    <property type="entry name" value="Pkinase"/>
    <property type="match status" value="1"/>
</dbReference>
<keyword evidence="2" id="KW-0723">Serine/threonine-protein kinase</keyword>
<dbReference type="InterPro" id="IPR018097">
    <property type="entry name" value="EGF_Ca-bd_CS"/>
</dbReference>
<evidence type="ECO:0000256" key="6">
    <source>
        <dbReference type="ARBA" id="ARBA00022741"/>
    </source>
</evidence>
<keyword evidence="5" id="KW-0732">Signal</keyword>
<dbReference type="GO" id="GO:0007166">
    <property type="term" value="P:cell surface receptor signaling pathway"/>
    <property type="evidence" value="ECO:0007669"/>
    <property type="project" value="InterPro"/>
</dbReference>
<dbReference type="PANTHER" id="PTHR27005:SF280">
    <property type="entry name" value="WALL-ASSOCIATED RECEPTOR KINASE-LIKE 8"/>
    <property type="match status" value="1"/>
</dbReference>
<dbReference type="PROSITE" id="PS50011">
    <property type="entry name" value="PROTEIN_KINASE_DOM"/>
    <property type="match status" value="1"/>
</dbReference>
<dbReference type="InterPro" id="IPR045274">
    <property type="entry name" value="WAK-like"/>
</dbReference>
<keyword evidence="6" id="KW-0547">Nucleotide-binding</keyword>
<evidence type="ECO:0000256" key="5">
    <source>
        <dbReference type="ARBA" id="ARBA00022729"/>
    </source>
</evidence>
<evidence type="ECO:0000313" key="15">
    <source>
        <dbReference type="EMBL" id="GMN29049.1"/>
    </source>
</evidence>
<evidence type="ECO:0000256" key="9">
    <source>
        <dbReference type="ARBA" id="ARBA00022989"/>
    </source>
</evidence>
<dbReference type="Pfam" id="PF13947">
    <property type="entry name" value="GUB_WAK_bind"/>
    <property type="match status" value="1"/>
</dbReference>
<keyword evidence="9 13" id="KW-1133">Transmembrane helix</keyword>
<evidence type="ECO:0000256" key="4">
    <source>
        <dbReference type="ARBA" id="ARBA00022692"/>
    </source>
</evidence>
<dbReference type="InterPro" id="IPR011009">
    <property type="entry name" value="Kinase-like_dom_sf"/>
</dbReference>
<dbReference type="PANTHER" id="PTHR27005">
    <property type="entry name" value="WALL-ASSOCIATED RECEPTOR KINASE-LIKE 21"/>
    <property type="match status" value="1"/>
</dbReference>
<keyword evidence="12" id="KW-0325">Glycoprotein</keyword>